<name>A0A7J4XNU9_9BACE</name>
<evidence type="ECO:0008006" key="3">
    <source>
        <dbReference type="Google" id="ProtNLM"/>
    </source>
</evidence>
<comment type="caution">
    <text evidence="1">The sequence shown here is derived from an EMBL/GenBank/DDBJ whole genome shotgun (WGS) entry which is preliminary data.</text>
</comment>
<gene>
    <name evidence="1" type="ORF">F3F73_00365</name>
</gene>
<reference evidence="1 2" key="1">
    <citation type="journal article" date="2019" name="Nat. Med.">
        <title>A library of human gut bacterial isolates paired with longitudinal multiomics data enables mechanistic microbiome research.</title>
        <authorList>
            <person name="Poyet M."/>
            <person name="Groussin M."/>
            <person name="Gibbons S.M."/>
            <person name="Avila-Pacheco J."/>
            <person name="Jiang X."/>
            <person name="Kearney S.M."/>
            <person name="Perrotta A.R."/>
            <person name="Berdy B."/>
            <person name="Zhao S."/>
            <person name="Lieberman T.D."/>
            <person name="Swanson P.K."/>
            <person name="Smith M."/>
            <person name="Roesemann S."/>
            <person name="Alexander J.E."/>
            <person name="Rich S.A."/>
            <person name="Livny J."/>
            <person name="Vlamakis H."/>
            <person name="Clish C."/>
            <person name="Bullock K."/>
            <person name="Deik A."/>
            <person name="Scott J."/>
            <person name="Pierce K.A."/>
            <person name="Xavier R.J."/>
            <person name="Alm E.J."/>
        </authorList>
    </citation>
    <scope>NUCLEOTIDE SEQUENCE [LARGE SCALE GENOMIC DNA]</scope>
    <source>
        <strain evidence="1 2">BIOML-A10</strain>
    </source>
</reference>
<evidence type="ECO:0000313" key="2">
    <source>
        <dbReference type="Proteomes" id="UP000422221"/>
    </source>
</evidence>
<protein>
    <recommendedName>
        <fullName evidence="3">UDP-2,4-diacetamido-2,4, 6-trideoxy-beta-L-altropyranose hydrolase</fullName>
    </recommendedName>
</protein>
<accession>A0A7J4XNU9</accession>
<dbReference type="RefSeq" id="WP_129648794.1">
    <property type="nucleotide sequence ID" value="NZ_CP081902.1"/>
</dbReference>
<evidence type="ECO:0000313" key="1">
    <source>
        <dbReference type="EMBL" id="KAA3770441.1"/>
    </source>
</evidence>
<dbReference type="AlphaFoldDB" id="A0A7J4XNU9"/>
<dbReference type="Proteomes" id="UP000422221">
    <property type="component" value="Unassembled WGS sequence"/>
</dbReference>
<dbReference type="Gene3D" id="3.40.50.2000">
    <property type="entry name" value="Glycogen Phosphorylase B"/>
    <property type="match status" value="1"/>
</dbReference>
<organism evidence="1 2">
    <name type="scientific">Bacteroides salyersiae</name>
    <dbReference type="NCBI Taxonomy" id="291644"/>
    <lineage>
        <taxon>Bacteria</taxon>
        <taxon>Pseudomonadati</taxon>
        <taxon>Bacteroidota</taxon>
        <taxon>Bacteroidia</taxon>
        <taxon>Bacteroidales</taxon>
        <taxon>Bacteroidaceae</taxon>
        <taxon>Bacteroides</taxon>
    </lineage>
</organism>
<dbReference type="Gene3D" id="3.40.50.11190">
    <property type="match status" value="1"/>
</dbReference>
<proteinExistence type="predicted"/>
<sequence>MNCKQKIFFRADADKQIGYGHFVRSLALADMIKEDFDCIFFTQSPTEYQKREIQKVCPLIELPSNDTKLVVFLNFLQGDEIVFLDNYFFTSDYQLQIKNRGCKLICLGTNDRHYYADVLLNFAESDASIFSVEPYTKIKLGIDWAILRTPFRNFVPQRESIVKQDIVICFGGTDQFGLTERCVEVLQCWDIKRKIYLIATDSFGLQRVKDLQAKGVVCHLNATAEKIVEIFSVSTCILSSASTITQEALACGVVCICGYYVDNQQKMYSYLSENKLVIGVDNWLDPDMGLRLRNVLMNLENCKKNLRERSFKNLQNNYISLLQSL</sequence>
<dbReference type="EMBL" id="VWMK01000001">
    <property type="protein sequence ID" value="KAA3770441.1"/>
    <property type="molecule type" value="Genomic_DNA"/>
</dbReference>